<dbReference type="OrthoDB" id="5916363at2"/>
<feature type="signal peptide" evidence="1">
    <location>
        <begin position="1"/>
        <end position="19"/>
    </location>
</feature>
<sequence>MTKMSAVLIFGLFAANAVACENNYYGFKSHVDVPQTFSLYRDCLSNKPLLSHQQGSTLDYGLLSQPNDKDYSEYWSDWVLKSDANPFFSQNYSSSYFGIGVWSPDELDGEDELTTQEWLLNHGLQFSVGFGEKKNGEPRVRLDYMWHDDEKNNVMMQVELPF</sequence>
<dbReference type="AlphaFoldDB" id="A0A1Q9HRD5"/>
<protein>
    <submittedName>
        <fullName evidence="2">Uncharacterized protein</fullName>
    </submittedName>
</protein>
<accession>A0A1Q9HRD5</accession>
<name>A0A1Q9HRD5_9VIBR</name>
<feature type="chain" id="PRO_5012706143" evidence="1">
    <location>
        <begin position="20"/>
        <end position="162"/>
    </location>
</feature>
<evidence type="ECO:0000313" key="2">
    <source>
        <dbReference type="EMBL" id="OLQ93411.1"/>
    </source>
</evidence>
<gene>
    <name evidence="2" type="ORF">BIY22_02660</name>
</gene>
<evidence type="ECO:0000313" key="3">
    <source>
        <dbReference type="Proteomes" id="UP000186313"/>
    </source>
</evidence>
<organism evidence="2 3">
    <name type="scientific">Vibrio panuliri</name>
    <dbReference type="NCBI Taxonomy" id="1381081"/>
    <lineage>
        <taxon>Bacteria</taxon>
        <taxon>Pseudomonadati</taxon>
        <taxon>Pseudomonadota</taxon>
        <taxon>Gammaproteobacteria</taxon>
        <taxon>Vibrionales</taxon>
        <taxon>Vibrionaceae</taxon>
        <taxon>Vibrio</taxon>
    </lineage>
</organism>
<dbReference type="RefSeq" id="WP_075706047.1">
    <property type="nucleotide sequence ID" value="NZ_MJMJ01000001.1"/>
</dbReference>
<dbReference type="Proteomes" id="UP000186313">
    <property type="component" value="Unassembled WGS sequence"/>
</dbReference>
<dbReference type="STRING" id="1381081.BIY22_02660"/>
<proteinExistence type="predicted"/>
<dbReference type="EMBL" id="MJMJ01000001">
    <property type="protein sequence ID" value="OLQ93411.1"/>
    <property type="molecule type" value="Genomic_DNA"/>
</dbReference>
<evidence type="ECO:0000256" key="1">
    <source>
        <dbReference type="SAM" id="SignalP"/>
    </source>
</evidence>
<comment type="caution">
    <text evidence="2">The sequence shown here is derived from an EMBL/GenBank/DDBJ whole genome shotgun (WGS) entry which is preliminary data.</text>
</comment>
<keyword evidence="1" id="KW-0732">Signal</keyword>
<reference evidence="2 3" key="1">
    <citation type="submission" date="2016-09" db="EMBL/GenBank/DDBJ databases">
        <title>Genomic Taxonomy of the Vibrionaceae.</title>
        <authorList>
            <person name="Gonzalez-Castillo A."/>
            <person name="Gomez-Gil B."/>
            <person name="Enciso-Ibarra K."/>
        </authorList>
    </citation>
    <scope>NUCLEOTIDE SEQUENCE [LARGE SCALE GENOMIC DNA]</scope>
    <source>
        <strain evidence="2 3">CAIM 703</strain>
    </source>
</reference>